<dbReference type="GO" id="GO:0016020">
    <property type="term" value="C:membrane"/>
    <property type="evidence" value="ECO:0007669"/>
    <property type="project" value="TreeGrafter"/>
</dbReference>
<evidence type="ECO:0000313" key="3">
    <source>
        <dbReference type="Proteomes" id="UP000251714"/>
    </source>
</evidence>
<dbReference type="EMBL" id="PKMI01000025">
    <property type="protein sequence ID" value="RBA14942.1"/>
    <property type="molecule type" value="Genomic_DNA"/>
</dbReference>
<dbReference type="SUPFAM" id="SSF63737">
    <property type="entry name" value="Leukotriene A4 hydrolase N-terminal domain"/>
    <property type="match status" value="1"/>
</dbReference>
<feature type="domain" description="Peptidase M1 membrane alanine aminopeptidase" evidence="1">
    <location>
        <begin position="88"/>
        <end position="171"/>
    </location>
</feature>
<reference evidence="2 3" key="1">
    <citation type="submission" date="2017-12" db="EMBL/GenBank/DDBJ databases">
        <title>Genome sequence of the mycotoxigenic crop pathogen Fusarium proliferatum, strain ITEM 2341 from Date Palm.</title>
        <authorList>
            <person name="Almiman B.F."/>
            <person name="Shittu T.A."/>
            <person name="Muthumeenakshi S."/>
            <person name="Baroncelli R."/>
            <person name="Sreenivasaprasada S."/>
        </authorList>
    </citation>
    <scope>NUCLEOTIDE SEQUENCE [LARGE SCALE GENOMIC DNA]</scope>
    <source>
        <strain evidence="2 3">ITEM 2341</strain>
    </source>
</reference>
<dbReference type="AlphaFoldDB" id="A0A365N2M2"/>
<dbReference type="Pfam" id="PF01433">
    <property type="entry name" value="Peptidase_M1"/>
    <property type="match status" value="1"/>
</dbReference>
<accession>A0A365N2M2</accession>
<dbReference type="GO" id="GO:0005737">
    <property type="term" value="C:cytoplasm"/>
    <property type="evidence" value="ECO:0007669"/>
    <property type="project" value="TreeGrafter"/>
</dbReference>
<dbReference type="GO" id="GO:0042277">
    <property type="term" value="F:peptide binding"/>
    <property type="evidence" value="ECO:0007669"/>
    <property type="project" value="TreeGrafter"/>
</dbReference>
<dbReference type="InterPro" id="IPR027268">
    <property type="entry name" value="Peptidase_M4/M1_CTD_sf"/>
</dbReference>
<protein>
    <recommendedName>
        <fullName evidence="1">Peptidase M1 membrane alanine aminopeptidase domain-containing protein</fullName>
    </recommendedName>
</protein>
<dbReference type="InterPro" id="IPR014782">
    <property type="entry name" value="Peptidase_M1_dom"/>
</dbReference>
<name>A0A365N2M2_GIBIN</name>
<dbReference type="InterPro" id="IPR050344">
    <property type="entry name" value="Peptidase_M1_aminopeptidases"/>
</dbReference>
<proteinExistence type="predicted"/>
<comment type="caution">
    <text evidence="2">The sequence shown here is derived from an EMBL/GenBank/DDBJ whole genome shotgun (WGS) entry which is preliminary data.</text>
</comment>
<evidence type="ECO:0000313" key="2">
    <source>
        <dbReference type="EMBL" id="RBA14942.1"/>
    </source>
</evidence>
<dbReference type="GO" id="GO:0043171">
    <property type="term" value="P:peptide catabolic process"/>
    <property type="evidence" value="ECO:0007669"/>
    <property type="project" value="TreeGrafter"/>
</dbReference>
<dbReference type="Proteomes" id="UP000251714">
    <property type="component" value="Unassembled WGS sequence"/>
</dbReference>
<dbReference type="Gene3D" id="1.10.390.10">
    <property type="entry name" value="Neutral Protease Domain 2"/>
    <property type="match status" value="2"/>
</dbReference>
<sequence>MEKEERILLPASVNPVSYEITLDPDFNGEKFEGFVRISDLTGLYQASYETDDGVKHPIAATAMEPTYRRSTIPRSVFCPLGGEEEATFAVNLAAKGPQFFEDCFELLYPLPKPDLIGVLEFSTGAMEDWGAIILRTTNLLLDPKDSALDTMQRIAGTILHEISHMWFDDLIYDKISYQKGSCILRVVLNSLGDTKFFDGLKLYHRRHQFQCTESDDLWKAREEVIGGSIEASMKVYTKYPGFPVLPVSESHDEGGNLTGVGLFHHSFLTSGLQSSVDMNTRELILPSSDDLFQVNTDHGSFFRTSYSHGLLTRLLEEASVGNLSLRDCIGLSCDLKALVAAGVNKTSELFDLDVKVAELGSFYSVYKFHGAELNEGLWTLASDVIGPEAVELEWTISKDDHENRVTFKAPMFSECLGRASTAELMKWVLGQLLTDTAVENHDMFYLSWLAGGTAHGTIELWEWTKENWERVEKEAPVDIASLFLGML</sequence>
<dbReference type="SUPFAM" id="SSF55486">
    <property type="entry name" value="Metalloproteases ('zincins'), catalytic domain"/>
    <property type="match status" value="1"/>
</dbReference>
<dbReference type="PANTHER" id="PTHR11533">
    <property type="entry name" value="PROTEASE M1 ZINC METALLOPROTEASE"/>
    <property type="match status" value="1"/>
</dbReference>
<organism evidence="2 3">
    <name type="scientific">Gibberella intermedia</name>
    <name type="common">Bulb rot disease fungus</name>
    <name type="synonym">Fusarium proliferatum</name>
    <dbReference type="NCBI Taxonomy" id="948311"/>
    <lineage>
        <taxon>Eukaryota</taxon>
        <taxon>Fungi</taxon>
        <taxon>Dikarya</taxon>
        <taxon>Ascomycota</taxon>
        <taxon>Pezizomycotina</taxon>
        <taxon>Sordariomycetes</taxon>
        <taxon>Hypocreomycetidae</taxon>
        <taxon>Hypocreales</taxon>
        <taxon>Nectriaceae</taxon>
        <taxon>Fusarium</taxon>
        <taxon>Fusarium fujikuroi species complex</taxon>
    </lineage>
</organism>
<evidence type="ECO:0000259" key="1">
    <source>
        <dbReference type="Pfam" id="PF01433"/>
    </source>
</evidence>
<dbReference type="GO" id="GO:0008270">
    <property type="term" value="F:zinc ion binding"/>
    <property type="evidence" value="ECO:0007669"/>
    <property type="project" value="InterPro"/>
</dbReference>
<dbReference type="PANTHER" id="PTHR11533:SF299">
    <property type="entry name" value="AMINOPEPTIDASE"/>
    <property type="match status" value="1"/>
</dbReference>
<dbReference type="GO" id="GO:0006508">
    <property type="term" value="P:proteolysis"/>
    <property type="evidence" value="ECO:0007669"/>
    <property type="project" value="TreeGrafter"/>
</dbReference>
<dbReference type="InterPro" id="IPR042097">
    <property type="entry name" value="Aminopeptidase_N-like_N_sf"/>
</dbReference>
<gene>
    <name evidence="2" type="ORF">FPRO05_13158</name>
</gene>
<dbReference type="GO" id="GO:0070006">
    <property type="term" value="F:metalloaminopeptidase activity"/>
    <property type="evidence" value="ECO:0007669"/>
    <property type="project" value="TreeGrafter"/>
</dbReference>